<dbReference type="InterPro" id="IPR021799">
    <property type="entry name" value="PIN-like_prokaryotic"/>
</dbReference>
<protein>
    <submittedName>
        <fullName evidence="1">Putative nucleic acid-binding protein</fullName>
    </submittedName>
</protein>
<gene>
    <name evidence="1" type="ORF">BC793_11026</name>
</gene>
<dbReference type="Proteomes" id="UP000245697">
    <property type="component" value="Unassembled WGS sequence"/>
</dbReference>
<sequence>MLIPEVVRTEVSEATHLYPFLTQILDADWIKTDRSDDVELIVAHARYTARLASGRKNLGECGVLALAEVRHQIAIIDDRVAREAGEEYGVEIKGTLALMCDGIRQGMLTVPLVSRIADDLLATEYRLPLRPGQFESWARDEGWI</sequence>
<accession>A0A316FAT8</accession>
<dbReference type="Pfam" id="PF11848">
    <property type="entry name" value="DUF3368"/>
    <property type="match status" value="1"/>
</dbReference>
<keyword evidence="2" id="KW-1185">Reference proteome</keyword>
<evidence type="ECO:0000313" key="1">
    <source>
        <dbReference type="EMBL" id="PWK46038.1"/>
    </source>
</evidence>
<dbReference type="EMBL" id="QGGR01000010">
    <property type="protein sequence ID" value="PWK46038.1"/>
    <property type="molecule type" value="Genomic_DNA"/>
</dbReference>
<organism evidence="1 2">
    <name type="scientific">Actinoplanes xinjiangensis</name>
    <dbReference type="NCBI Taxonomy" id="512350"/>
    <lineage>
        <taxon>Bacteria</taxon>
        <taxon>Bacillati</taxon>
        <taxon>Actinomycetota</taxon>
        <taxon>Actinomycetes</taxon>
        <taxon>Micromonosporales</taxon>
        <taxon>Micromonosporaceae</taxon>
        <taxon>Actinoplanes</taxon>
    </lineage>
</organism>
<dbReference type="AlphaFoldDB" id="A0A316FAT8"/>
<reference evidence="1 2" key="1">
    <citation type="submission" date="2018-05" db="EMBL/GenBank/DDBJ databases">
        <title>Genomic Encyclopedia of Archaeal and Bacterial Type Strains, Phase II (KMG-II): from individual species to whole genera.</title>
        <authorList>
            <person name="Goeker M."/>
        </authorList>
    </citation>
    <scope>NUCLEOTIDE SEQUENCE [LARGE SCALE GENOMIC DNA]</scope>
    <source>
        <strain evidence="1 2">DSM 45184</strain>
    </source>
</reference>
<evidence type="ECO:0000313" key="2">
    <source>
        <dbReference type="Proteomes" id="UP000245697"/>
    </source>
</evidence>
<comment type="caution">
    <text evidence="1">The sequence shown here is derived from an EMBL/GenBank/DDBJ whole genome shotgun (WGS) entry which is preliminary data.</text>
</comment>
<proteinExistence type="predicted"/>
<name>A0A316FAT8_9ACTN</name>